<dbReference type="Proteomes" id="UP000015100">
    <property type="component" value="Unassembled WGS sequence"/>
</dbReference>
<accession>S8BIH6</accession>
<keyword evidence="1" id="KW-0812">Transmembrane</keyword>
<dbReference type="AlphaFoldDB" id="S8BIH6"/>
<dbReference type="HOGENOM" id="CLU_005679_13_5_1"/>
<feature type="domain" description="Acyltransferase 3" evidence="2">
    <location>
        <begin position="93"/>
        <end position="474"/>
    </location>
</feature>
<name>S8BIH6_DACHA</name>
<dbReference type="eggNOG" id="ENOG502RYMZ">
    <property type="taxonomic scope" value="Eukaryota"/>
</dbReference>
<dbReference type="OrthoDB" id="5819582at2759"/>
<dbReference type="EMBL" id="AQGS01001233">
    <property type="protein sequence ID" value="EPS35057.1"/>
    <property type="molecule type" value="Genomic_DNA"/>
</dbReference>
<evidence type="ECO:0000313" key="3">
    <source>
        <dbReference type="EMBL" id="EPS35057.1"/>
    </source>
</evidence>
<evidence type="ECO:0000256" key="1">
    <source>
        <dbReference type="SAM" id="Phobius"/>
    </source>
</evidence>
<keyword evidence="1" id="KW-0472">Membrane</keyword>
<feature type="transmembrane region" description="Helical" evidence="1">
    <location>
        <begin position="190"/>
        <end position="212"/>
    </location>
</feature>
<sequence length="510" mass="57114">MPLRGATEWLRVVVSTMVVSSASKSSSIYSGTEARGLLSIPSLLTATPTLARHSFRSCVHAILPSFLHSPAPSAPLLPGSHAARPSASVHPTAYLDGLRGTAAFLVFIYHFVYAYFPSLEYGFLRGPNDLNPFQLPILRLFMCGASMVSIFFVISGYALSYKTIRMIRRRDHASVLTTLSSSTFRRALRLNIPTLVSVLWVALLIQMGAFTWNAQNVKKGKVLAGWREDDPPILTGFWRQMRDAFWAWAAMSSPFTWKEYFITYDLHLWTIPVEFRCSILVFISLLGLSKVKSWVRMGVLSVMAIASFVYHDRWDVFCFLSGVVLAEVSIIRMETKSKGNNLLLFPVLLVGLHIASMPSHDPGHTPGYVTLSNSIPSRIHEKGRFWQSISAVIIVSTVSFATPSGLQRPFTTGFAQYLGKISYAMYLMHGPICRTLGFWSVVNFWKYTGKDSTTGKFFGVFGGAILVFTVVFWLSDIFWRAVDMGCVKFARWMENACLAKTDEQDEKNFS</sequence>
<keyword evidence="1" id="KW-1133">Transmembrane helix</keyword>
<feature type="transmembrane region" description="Helical" evidence="1">
    <location>
        <begin position="457"/>
        <end position="479"/>
    </location>
</feature>
<dbReference type="PANTHER" id="PTHR23028:SF134">
    <property type="entry name" value="PUTATIVE (AFU_ORTHOLOGUE AFUA_4G08520)-RELATED"/>
    <property type="match status" value="1"/>
</dbReference>
<dbReference type="InterPro" id="IPR002656">
    <property type="entry name" value="Acyl_transf_3_dom"/>
</dbReference>
<dbReference type="STRING" id="1284197.S8BIH6"/>
<dbReference type="InterPro" id="IPR050879">
    <property type="entry name" value="Acyltransferase_3"/>
</dbReference>
<reference evidence="4" key="2">
    <citation type="submission" date="2013-04" db="EMBL/GenBank/DDBJ databases">
        <title>Genomic mechanisms accounting for the adaptation to parasitism in nematode-trapping fungi.</title>
        <authorList>
            <person name="Ahren D.G."/>
        </authorList>
    </citation>
    <scope>NUCLEOTIDE SEQUENCE [LARGE SCALE GENOMIC DNA]</scope>
    <source>
        <strain evidence="4">CBS 200.50</strain>
    </source>
</reference>
<feature type="transmembrane region" description="Helical" evidence="1">
    <location>
        <begin position="385"/>
        <end position="402"/>
    </location>
</feature>
<feature type="transmembrane region" description="Helical" evidence="1">
    <location>
        <begin position="423"/>
        <end position="445"/>
    </location>
</feature>
<feature type="transmembrane region" description="Helical" evidence="1">
    <location>
        <begin position="136"/>
        <end position="160"/>
    </location>
</feature>
<evidence type="ECO:0000313" key="4">
    <source>
        <dbReference type="Proteomes" id="UP000015100"/>
    </source>
</evidence>
<dbReference type="OMA" id="GAYEWTR"/>
<gene>
    <name evidence="3" type="ORF">H072_11553</name>
</gene>
<reference evidence="3 4" key="1">
    <citation type="journal article" date="2013" name="PLoS Genet.">
        <title>Genomic mechanisms accounting for the adaptation to parasitism in nematode-trapping fungi.</title>
        <authorList>
            <person name="Meerupati T."/>
            <person name="Andersson K.M."/>
            <person name="Friman E."/>
            <person name="Kumar D."/>
            <person name="Tunlid A."/>
            <person name="Ahren D."/>
        </authorList>
    </citation>
    <scope>NUCLEOTIDE SEQUENCE [LARGE SCALE GENOMIC DNA]</scope>
    <source>
        <strain evidence="3 4">CBS 200.50</strain>
    </source>
</reference>
<evidence type="ECO:0000259" key="2">
    <source>
        <dbReference type="Pfam" id="PF01757"/>
    </source>
</evidence>
<proteinExistence type="predicted"/>
<keyword evidence="4" id="KW-1185">Reference proteome</keyword>
<organism evidence="3 4">
    <name type="scientific">Dactylellina haptotyla (strain CBS 200.50)</name>
    <name type="common">Nematode-trapping fungus</name>
    <name type="synonym">Monacrosporium haptotylum</name>
    <dbReference type="NCBI Taxonomy" id="1284197"/>
    <lineage>
        <taxon>Eukaryota</taxon>
        <taxon>Fungi</taxon>
        <taxon>Dikarya</taxon>
        <taxon>Ascomycota</taxon>
        <taxon>Pezizomycotina</taxon>
        <taxon>Orbiliomycetes</taxon>
        <taxon>Orbiliales</taxon>
        <taxon>Orbiliaceae</taxon>
        <taxon>Dactylellina</taxon>
    </lineage>
</organism>
<feature type="transmembrane region" description="Helical" evidence="1">
    <location>
        <begin position="266"/>
        <end position="286"/>
    </location>
</feature>
<dbReference type="Pfam" id="PF01757">
    <property type="entry name" value="Acyl_transf_3"/>
    <property type="match status" value="1"/>
</dbReference>
<protein>
    <recommendedName>
        <fullName evidence="2">Acyltransferase 3 domain-containing protein</fullName>
    </recommendedName>
</protein>
<dbReference type="GO" id="GO:0016747">
    <property type="term" value="F:acyltransferase activity, transferring groups other than amino-acyl groups"/>
    <property type="evidence" value="ECO:0007669"/>
    <property type="project" value="InterPro"/>
</dbReference>
<dbReference type="PANTHER" id="PTHR23028">
    <property type="entry name" value="ACETYLTRANSFERASE"/>
    <property type="match status" value="1"/>
</dbReference>
<feature type="transmembrane region" description="Helical" evidence="1">
    <location>
        <begin position="98"/>
        <end position="116"/>
    </location>
</feature>
<comment type="caution">
    <text evidence="3">The sequence shown here is derived from an EMBL/GenBank/DDBJ whole genome shotgun (WGS) entry which is preliminary data.</text>
</comment>